<dbReference type="EMBL" id="BMIX01000019">
    <property type="protein sequence ID" value="GGG46639.1"/>
    <property type="molecule type" value="Genomic_DNA"/>
</dbReference>
<keyword evidence="3" id="KW-1185">Reference proteome</keyword>
<name>A0ABQ1WVH8_9FLAO</name>
<comment type="caution">
    <text evidence="2">The sequence shown here is derived from an EMBL/GenBank/DDBJ whole genome shotgun (WGS) entry which is preliminary data.</text>
</comment>
<gene>
    <name evidence="2" type="ORF">GCM10011532_33180</name>
</gene>
<dbReference type="InterPro" id="IPR025332">
    <property type="entry name" value="DUF4238"/>
</dbReference>
<feature type="coiled-coil region" evidence="1">
    <location>
        <begin position="237"/>
        <end position="264"/>
    </location>
</feature>
<protein>
    <recommendedName>
        <fullName evidence="4">DUF4238 domain-containing protein</fullName>
    </recommendedName>
</protein>
<dbReference type="RefSeq" id="WP_011708803.1">
    <property type="nucleotide sequence ID" value="NZ_BMIX01000019.1"/>
</dbReference>
<evidence type="ECO:0000313" key="3">
    <source>
        <dbReference type="Proteomes" id="UP000605733"/>
    </source>
</evidence>
<dbReference type="Proteomes" id="UP000605733">
    <property type="component" value="Unassembled WGS sequence"/>
</dbReference>
<dbReference type="Pfam" id="PF14022">
    <property type="entry name" value="DUF4238"/>
    <property type="match status" value="1"/>
</dbReference>
<accession>A0ABQ1WVH8</accession>
<sequence>MPDLKKRQHYVWKNYLKPWSTNDKICCLRNGKEIITSLRNIGQTRYFYKAEKLSEKDLNFLKGFIKNANPKRQEGLLKILDLYIKFSEGDEYSVKCGIEDLHCIIETRGIKLLNKLYEEDLSFFENEKDRRTFSFYLSAQFTRTKKMRENVSKISFNTPDLDNDKLARVFHLFFIEIKSFWIFHKTKLQLLINNSEVDFITGDQPIINALGNTEYDKEHEGYDLYYPISPKYAIYVSEKYEGKKEVLENEVKKFNKLIVAHSEEQIYSKEMSTLLSIN</sequence>
<evidence type="ECO:0000313" key="2">
    <source>
        <dbReference type="EMBL" id="GGG46639.1"/>
    </source>
</evidence>
<evidence type="ECO:0000256" key="1">
    <source>
        <dbReference type="SAM" id="Coils"/>
    </source>
</evidence>
<proteinExistence type="predicted"/>
<keyword evidence="1" id="KW-0175">Coiled coil</keyword>
<reference evidence="3" key="1">
    <citation type="journal article" date="2019" name="Int. J. Syst. Evol. Microbiol.">
        <title>The Global Catalogue of Microorganisms (GCM) 10K type strain sequencing project: providing services to taxonomists for standard genome sequencing and annotation.</title>
        <authorList>
            <consortium name="The Broad Institute Genomics Platform"/>
            <consortium name="The Broad Institute Genome Sequencing Center for Infectious Disease"/>
            <person name="Wu L."/>
            <person name="Ma J."/>
        </authorList>
    </citation>
    <scope>NUCLEOTIDE SEQUENCE [LARGE SCALE GENOMIC DNA]</scope>
    <source>
        <strain evidence="3">CGMCC 1.15422</strain>
    </source>
</reference>
<evidence type="ECO:0008006" key="4">
    <source>
        <dbReference type="Google" id="ProtNLM"/>
    </source>
</evidence>
<organism evidence="2 3">
    <name type="scientific">Christiangramia forsetii</name>
    <dbReference type="NCBI Taxonomy" id="411153"/>
    <lineage>
        <taxon>Bacteria</taxon>
        <taxon>Pseudomonadati</taxon>
        <taxon>Bacteroidota</taxon>
        <taxon>Flavobacteriia</taxon>
        <taxon>Flavobacteriales</taxon>
        <taxon>Flavobacteriaceae</taxon>
        <taxon>Christiangramia</taxon>
    </lineage>
</organism>